<keyword evidence="2" id="KW-0238">DNA-binding</keyword>
<dbReference type="PROSITE" id="PS50949">
    <property type="entry name" value="HTH_GNTR"/>
    <property type="match status" value="1"/>
</dbReference>
<protein>
    <submittedName>
        <fullName evidence="5">GntR family transcriptional regulator</fullName>
    </submittedName>
</protein>
<dbReference type="PANTHER" id="PTHR43537">
    <property type="entry name" value="TRANSCRIPTIONAL REGULATOR, GNTR FAMILY"/>
    <property type="match status" value="1"/>
</dbReference>
<dbReference type="Gene3D" id="1.10.10.10">
    <property type="entry name" value="Winged helix-like DNA-binding domain superfamily/Winged helix DNA-binding domain"/>
    <property type="match status" value="1"/>
</dbReference>
<dbReference type="InterPro" id="IPR000524">
    <property type="entry name" value="Tscrpt_reg_HTH_GntR"/>
</dbReference>
<name>A0A848KSB9_9ACTN</name>
<comment type="caution">
    <text evidence="5">The sequence shown here is derived from an EMBL/GenBank/DDBJ whole genome shotgun (WGS) entry which is preliminary data.</text>
</comment>
<dbReference type="PANTHER" id="PTHR43537:SF45">
    <property type="entry name" value="GNTR FAMILY REGULATORY PROTEIN"/>
    <property type="match status" value="1"/>
</dbReference>
<feature type="domain" description="HTH gntR-type" evidence="4">
    <location>
        <begin position="13"/>
        <end position="80"/>
    </location>
</feature>
<dbReference type="InterPro" id="IPR000485">
    <property type="entry name" value="AsnC-type_HTH_dom"/>
</dbReference>
<keyword evidence="1" id="KW-0805">Transcription regulation</keyword>
<gene>
    <name evidence="5" type="ORF">HH308_06575</name>
</gene>
<keyword evidence="6" id="KW-1185">Reference proteome</keyword>
<dbReference type="Gene3D" id="1.20.120.530">
    <property type="entry name" value="GntR ligand-binding domain-like"/>
    <property type="match status" value="1"/>
</dbReference>
<dbReference type="GO" id="GO:0043565">
    <property type="term" value="F:sequence-specific DNA binding"/>
    <property type="evidence" value="ECO:0007669"/>
    <property type="project" value="InterPro"/>
</dbReference>
<dbReference type="GO" id="GO:0003700">
    <property type="term" value="F:DNA-binding transcription factor activity"/>
    <property type="evidence" value="ECO:0007669"/>
    <property type="project" value="InterPro"/>
</dbReference>
<dbReference type="EMBL" id="JABBNB010000005">
    <property type="protein sequence ID" value="NMO00877.1"/>
    <property type="molecule type" value="Genomic_DNA"/>
</dbReference>
<dbReference type="InterPro" id="IPR011711">
    <property type="entry name" value="GntR_C"/>
</dbReference>
<dbReference type="InterPro" id="IPR036388">
    <property type="entry name" value="WH-like_DNA-bd_sf"/>
</dbReference>
<evidence type="ECO:0000259" key="4">
    <source>
        <dbReference type="PROSITE" id="PS50949"/>
    </source>
</evidence>
<evidence type="ECO:0000256" key="1">
    <source>
        <dbReference type="ARBA" id="ARBA00023015"/>
    </source>
</evidence>
<dbReference type="Proteomes" id="UP000550729">
    <property type="component" value="Unassembled WGS sequence"/>
</dbReference>
<dbReference type="Pfam" id="PF00392">
    <property type="entry name" value="GntR"/>
    <property type="match status" value="1"/>
</dbReference>
<dbReference type="AlphaFoldDB" id="A0A848KSB9"/>
<dbReference type="Pfam" id="PF07729">
    <property type="entry name" value="FCD"/>
    <property type="match status" value="1"/>
</dbReference>
<evidence type="ECO:0000313" key="6">
    <source>
        <dbReference type="Proteomes" id="UP000550729"/>
    </source>
</evidence>
<dbReference type="SMART" id="SM00895">
    <property type="entry name" value="FCD"/>
    <property type="match status" value="1"/>
</dbReference>
<dbReference type="PRINTS" id="PR00033">
    <property type="entry name" value="HTHASNC"/>
</dbReference>
<sequence length="228" mass="24829">MPLPNTSRPIEKAKLRDTIYDTLLEWIVDGTLEPGERIRDAELAEHLGVSRTPVREALQQLGHEGLIETMASRSTCVAPLDIAGADHLYPIVWTLDAFAVRLAAAHYGRTERDQMAIANAKLSRALSKGDAKSALTADADFHNTLAIASGNPELVKILGGLRTQLRRLELAYFHTGFGQSSVDEHASIQAALDAGDVDRAVGATLDHWQRGLERFRVGISDLSSTRLA</sequence>
<dbReference type="PRINTS" id="PR00035">
    <property type="entry name" value="HTHGNTR"/>
</dbReference>
<dbReference type="SUPFAM" id="SSF46785">
    <property type="entry name" value="Winged helix' DNA-binding domain"/>
    <property type="match status" value="1"/>
</dbReference>
<evidence type="ECO:0000256" key="3">
    <source>
        <dbReference type="ARBA" id="ARBA00023163"/>
    </source>
</evidence>
<accession>A0A848KSB9</accession>
<reference evidence="5 6" key="1">
    <citation type="submission" date="2020-04" db="EMBL/GenBank/DDBJ databases">
        <title>Gordonia sp. nov. TBRC 11910.</title>
        <authorList>
            <person name="Suriyachadkun C."/>
        </authorList>
    </citation>
    <scope>NUCLEOTIDE SEQUENCE [LARGE SCALE GENOMIC DNA]</scope>
    <source>
        <strain evidence="5 6">TBRC 11910</strain>
    </source>
</reference>
<evidence type="ECO:0000313" key="5">
    <source>
        <dbReference type="EMBL" id="NMO00877.1"/>
    </source>
</evidence>
<evidence type="ECO:0000256" key="2">
    <source>
        <dbReference type="ARBA" id="ARBA00023125"/>
    </source>
</evidence>
<organism evidence="5 6">
    <name type="scientific">Gordonia asplenii</name>
    <dbReference type="NCBI Taxonomy" id="2725283"/>
    <lineage>
        <taxon>Bacteria</taxon>
        <taxon>Bacillati</taxon>
        <taxon>Actinomycetota</taxon>
        <taxon>Actinomycetes</taxon>
        <taxon>Mycobacteriales</taxon>
        <taxon>Gordoniaceae</taxon>
        <taxon>Gordonia</taxon>
    </lineage>
</organism>
<dbReference type="InterPro" id="IPR008920">
    <property type="entry name" value="TF_FadR/GntR_C"/>
</dbReference>
<keyword evidence="3" id="KW-0804">Transcription</keyword>
<dbReference type="SUPFAM" id="SSF48008">
    <property type="entry name" value="GntR ligand-binding domain-like"/>
    <property type="match status" value="1"/>
</dbReference>
<dbReference type="CDD" id="cd07377">
    <property type="entry name" value="WHTH_GntR"/>
    <property type="match status" value="1"/>
</dbReference>
<proteinExistence type="predicted"/>
<dbReference type="InterPro" id="IPR036390">
    <property type="entry name" value="WH_DNA-bd_sf"/>
</dbReference>
<dbReference type="SMART" id="SM00345">
    <property type="entry name" value="HTH_GNTR"/>
    <property type="match status" value="1"/>
</dbReference>